<protein>
    <submittedName>
        <fullName evidence="5">GntR family transcriptional regulator</fullName>
    </submittedName>
</protein>
<dbReference type="SUPFAM" id="SSF64288">
    <property type="entry name" value="Chorismate lyase-like"/>
    <property type="match status" value="1"/>
</dbReference>
<dbReference type="PANTHER" id="PTHR44846:SF1">
    <property type="entry name" value="MANNOSYL-D-GLYCERATE TRANSPORT_METABOLISM SYSTEM REPRESSOR MNGR-RELATED"/>
    <property type="match status" value="1"/>
</dbReference>
<dbReference type="InterPro" id="IPR050679">
    <property type="entry name" value="Bact_HTH_transcr_reg"/>
</dbReference>
<name>A0ABT8CKC6_9VIBR</name>
<dbReference type="CDD" id="cd07377">
    <property type="entry name" value="WHTH_GntR"/>
    <property type="match status" value="1"/>
</dbReference>
<dbReference type="InterPro" id="IPR000524">
    <property type="entry name" value="Tscrpt_reg_HTH_GntR"/>
</dbReference>
<reference evidence="6" key="1">
    <citation type="journal article" date="2019" name="Int. J. Syst. Evol. Microbiol.">
        <title>The Global Catalogue of Microorganisms (GCM) 10K type strain sequencing project: providing services to taxonomists for standard genome sequencing and annotation.</title>
        <authorList>
            <consortium name="The Broad Institute Genomics Platform"/>
            <consortium name="The Broad Institute Genome Sequencing Center for Infectious Disease"/>
            <person name="Wu L."/>
            <person name="Ma J."/>
        </authorList>
    </citation>
    <scope>NUCLEOTIDE SEQUENCE [LARGE SCALE GENOMIC DNA]</scope>
    <source>
        <strain evidence="6">CECT 7226</strain>
    </source>
</reference>
<dbReference type="InterPro" id="IPR036390">
    <property type="entry name" value="WH_DNA-bd_sf"/>
</dbReference>
<dbReference type="Gene3D" id="3.40.1410.10">
    <property type="entry name" value="Chorismate lyase-like"/>
    <property type="match status" value="1"/>
</dbReference>
<comment type="caution">
    <text evidence="5">The sequence shown here is derived from an EMBL/GenBank/DDBJ whole genome shotgun (WGS) entry which is preliminary data.</text>
</comment>
<sequence>MKTLLYERVRSEIEQRIEQRLYEAGEKLPTEAELCKEFNVSRITIRKAMKMLYESGIIIGVRGSGNFVREHHSQMYKYRLDSFAEENISSDYKNKVINFTLIPAPKEIAQLLKIGNDEYVHHAKRIRFKDGKPIQLEECWMPKSLFPDLSVATLEGSKYHYIENIKGYEIEKDDQTLVPILPSKDICKELNISRHKPILKISSVGYLTDGNPFEVSRVYFNTHGYNVTIVATR</sequence>
<dbReference type="SUPFAM" id="SSF46785">
    <property type="entry name" value="Winged helix' DNA-binding domain"/>
    <property type="match status" value="1"/>
</dbReference>
<dbReference type="EMBL" id="JAUFQY010000002">
    <property type="protein sequence ID" value="MDN3702187.1"/>
    <property type="molecule type" value="Genomic_DNA"/>
</dbReference>
<dbReference type="Pfam" id="PF00392">
    <property type="entry name" value="GntR"/>
    <property type="match status" value="1"/>
</dbReference>
<dbReference type="PRINTS" id="PR00035">
    <property type="entry name" value="HTHGNTR"/>
</dbReference>
<dbReference type="Proteomes" id="UP001223712">
    <property type="component" value="Unassembled WGS sequence"/>
</dbReference>
<gene>
    <name evidence="5" type="ORF">QWY96_17105</name>
</gene>
<dbReference type="Pfam" id="PF07702">
    <property type="entry name" value="UTRA"/>
    <property type="match status" value="1"/>
</dbReference>
<proteinExistence type="predicted"/>
<feature type="domain" description="HTH gntR-type" evidence="4">
    <location>
        <begin position="3"/>
        <end position="71"/>
    </location>
</feature>
<keyword evidence="1" id="KW-0805">Transcription regulation</keyword>
<accession>A0ABT8CKC6</accession>
<evidence type="ECO:0000259" key="4">
    <source>
        <dbReference type="PROSITE" id="PS50949"/>
    </source>
</evidence>
<keyword evidence="2" id="KW-0238">DNA-binding</keyword>
<evidence type="ECO:0000256" key="1">
    <source>
        <dbReference type="ARBA" id="ARBA00023015"/>
    </source>
</evidence>
<dbReference type="InterPro" id="IPR036388">
    <property type="entry name" value="WH-like_DNA-bd_sf"/>
</dbReference>
<evidence type="ECO:0000313" key="6">
    <source>
        <dbReference type="Proteomes" id="UP001223712"/>
    </source>
</evidence>
<keyword evidence="6" id="KW-1185">Reference proteome</keyword>
<evidence type="ECO:0000256" key="3">
    <source>
        <dbReference type="ARBA" id="ARBA00023163"/>
    </source>
</evidence>
<dbReference type="InterPro" id="IPR011663">
    <property type="entry name" value="UTRA"/>
</dbReference>
<dbReference type="SMART" id="SM00345">
    <property type="entry name" value="HTH_GNTR"/>
    <property type="match status" value="1"/>
</dbReference>
<organism evidence="5 6">
    <name type="scientific">Vibrio artabrorum</name>
    <dbReference type="NCBI Taxonomy" id="446374"/>
    <lineage>
        <taxon>Bacteria</taxon>
        <taxon>Pseudomonadati</taxon>
        <taxon>Pseudomonadota</taxon>
        <taxon>Gammaproteobacteria</taxon>
        <taxon>Vibrionales</taxon>
        <taxon>Vibrionaceae</taxon>
        <taxon>Vibrio</taxon>
    </lineage>
</organism>
<dbReference type="InterPro" id="IPR028978">
    <property type="entry name" value="Chorismate_lyase_/UTRA_dom_sf"/>
</dbReference>
<keyword evidence="3" id="KW-0804">Transcription</keyword>
<dbReference type="PROSITE" id="PS50949">
    <property type="entry name" value="HTH_GNTR"/>
    <property type="match status" value="1"/>
</dbReference>
<dbReference type="PANTHER" id="PTHR44846">
    <property type="entry name" value="MANNOSYL-D-GLYCERATE TRANSPORT/METABOLISM SYSTEM REPRESSOR MNGR-RELATED"/>
    <property type="match status" value="1"/>
</dbReference>
<evidence type="ECO:0000256" key="2">
    <source>
        <dbReference type="ARBA" id="ARBA00023125"/>
    </source>
</evidence>
<dbReference type="SMART" id="SM00866">
    <property type="entry name" value="UTRA"/>
    <property type="match status" value="1"/>
</dbReference>
<evidence type="ECO:0000313" key="5">
    <source>
        <dbReference type="EMBL" id="MDN3702187.1"/>
    </source>
</evidence>
<dbReference type="RefSeq" id="WP_261839937.1">
    <property type="nucleotide sequence ID" value="NZ_AP025459.1"/>
</dbReference>
<dbReference type="Gene3D" id="1.10.10.10">
    <property type="entry name" value="Winged helix-like DNA-binding domain superfamily/Winged helix DNA-binding domain"/>
    <property type="match status" value="1"/>
</dbReference>